<proteinExistence type="predicted"/>
<sequence>MYNELPKNLENLYINISLYYKQESGFVLGKLNDNINYIDSFCTKEITRKIDIYNLAFIIEEIKYSTNYLLSSEAIIYSKLIEDNLAKIEAIKDYDDLYQSLKILKIQLSKYKTILSNDFSKKLNDLENKNPKETISDLKSRIPPDNTLQLKNKDILIDLYIKTFKHPESQQLIQKYKDFFSEIKSFTKTQQNVSEFIPLNKNRILSLLRLAYFIKNGANISKPISSTDSLLLKAFLPYEQDLLNLELLNNYLNLTTSDISLKNLFNENSDFIKELKDTIDFGIFSSSQYFSDFKISNIFFPENNIAQNDKLNNLDELISRTHELPNLLLDINTLYKKLNTQNEIYHNCFIEIENESNIEKLLKNSPAKILSDLANKYFSLLLDIATSINIALAKRDFNLLEPFIQFESYFENICQEVSVNSSFNSNNTLKYYISSLNKTTPQINQKYSTFLRKEDNLVEELSNNIISDDIYKMELFLAKANSFQTYKEITTKEQQSNKEKFDVEKSLKTIDKDIDNNKIESANTTAKRLTIYLLKNAYYNVPKLISIRNLPPSSNKVFSIMQNISNDNTVIKNLINKQNLYWST</sequence>
<organism evidence="1 2">
    <name type="scientific">Pseudofrancisella aestuarii</name>
    <dbReference type="NCBI Taxonomy" id="2670347"/>
    <lineage>
        <taxon>Bacteria</taxon>
        <taxon>Pseudomonadati</taxon>
        <taxon>Pseudomonadota</taxon>
        <taxon>Gammaproteobacteria</taxon>
        <taxon>Thiotrichales</taxon>
        <taxon>Francisellaceae</taxon>
        <taxon>Pseudofrancisella</taxon>
    </lineage>
</organism>
<gene>
    <name evidence="1" type="ORF">ACFPDQ_03725</name>
</gene>
<dbReference type="RefSeq" id="WP_119331272.1">
    <property type="nucleotide sequence ID" value="NZ_JBHSJH010000001.1"/>
</dbReference>
<evidence type="ECO:0000313" key="2">
    <source>
        <dbReference type="Proteomes" id="UP001595926"/>
    </source>
</evidence>
<reference evidence="2" key="1">
    <citation type="journal article" date="2019" name="Int. J. Syst. Evol. Microbiol.">
        <title>The Global Catalogue of Microorganisms (GCM) 10K type strain sequencing project: providing services to taxonomists for standard genome sequencing and annotation.</title>
        <authorList>
            <consortium name="The Broad Institute Genomics Platform"/>
            <consortium name="The Broad Institute Genome Sequencing Center for Infectious Disease"/>
            <person name="Wu L."/>
            <person name="Ma J."/>
        </authorList>
    </citation>
    <scope>NUCLEOTIDE SEQUENCE [LARGE SCALE GENOMIC DNA]</scope>
    <source>
        <strain evidence="2">CGMCC 1.13718</strain>
    </source>
</reference>
<accession>A0ABV9TBR2</accession>
<protein>
    <submittedName>
        <fullName evidence="1">Uncharacterized protein</fullName>
    </submittedName>
</protein>
<dbReference type="Proteomes" id="UP001595926">
    <property type="component" value="Unassembled WGS sequence"/>
</dbReference>
<keyword evidence="2" id="KW-1185">Reference proteome</keyword>
<comment type="caution">
    <text evidence="1">The sequence shown here is derived from an EMBL/GenBank/DDBJ whole genome shotgun (WGS) entry which is preliminary data.</text>
</comment>
<dbReference type="EMBL" id="JBHSJH010000001">
    <property type="protein sequence ID" value="MFC4892154.1"/>
    <property type="molecule type" value="Genomic_DNA"/>
</dbReference>
<evidence type="ECO:0000313" key="1">
    <source>
        <dbReference type="EMBL" id="MFC4892154.1"/>
    </source>
</evidence>
<name>A0ABV9TBR2_9GAMM</name>